<dbReference type="AlphaFoldDB" id="A0A0A9HL96"/>
<protein>
    <submittedName>
        <fullName evidence="1">Uncharacterized protein</fullName>
    </submittedName>
</protein>
<organism evidence="1">
    <name type="scientific">Arundo donax</name>
    <name type="common">Giant reed</name>
    <name type="synonym">Donax arundinaceus</name>
    <dbReference type="NCBI Taxonomy" id="35708"/>
    <lineage>
        <taxon>Eukaryota</taxon>
        <taxon>Viridiplantae</taxon>
        <taxon>Streptophyta</taxon>
        <taxon>Embryophyta</taxon>
        <taxon>Tracheophyta</taxon>
        <taxon>Spermatophyta</taxon>
        <taxon>Magnoliopsida</taxon>
        <taxon>Liliopsida</taxon>
        <taxon>Poales</taxon>
        <taxon>Poaceae</taxon>
        <taxon>PACMAD clade</taxon>
        <taxon>Arundinoideae</taxon>
        <taxon>Arundineae</taxon>
        <taxon>Arundo</taxon>
    </lineage>
</organism>
<name>A0A0A9HL96_ARUDO</name>
<accession>A0A0A9HL96</accession>
<proteinExistence type="predicted"/>
<reference evidence="1" key="1">
    <citation type="submission" date="2014-09" db="EMBL/GenBank/DDBJ databases">
        <authorList>
            <person name="Magalhaes I.L.F."/>
            <person name="Oliveira U."/>
            <person name="Santos F.R."/>
            <person name="Vidigal T.H.D.A."/>
            <person name="Brescovit A.D."/>
            <person name="Santos A.J."/>
        </authorList>
    </citation>
    <scope>NUCLEOTIDE SEQUENCE</scope>
    <source>
        <tissue evidence="1">Shoot tissue taken approximately 20 cm above the soil surface</tissue>
    </source>
</reference>
<dbReference type="EMBL" id="GBRH01164238">
    <property type="protein sequence ID" value="JAE33658.1"/>
    <property type="molecule type" value="Transcribed_RNA"/>
</dbReference>
<sequence>MILVLYFCHCNRQPCSASLSNLRLREILSRVSRRRNKSNLSDGLKFIKLTSQKLKFSGSCGPGMLSRSKCLVRLAVRMVSLACLIYALASSEAPLALSIRSLLSCDPSSRGTSCNHSTSATLYPSWSHDRKIRNRRVPSTYDQSIIFFHWK</sequence>
<reference evidence="1" key="2">
    <citation type="journal article" date="2015" name="Data Brief">
        <title>Shoot transcriptome of the giant reed, Arundo donax.</title>
        <authorList>
            <person name="Barrero R.A."/>
            <person name="Guerrero F.D."/>
            <person name="Moolhuijzen P."/>
            <person name="Goolsby J.A."/>
            <person name="Tidwell J."/>
            <person name="Bellgard S.E."/>
            <person name="Bellgard M.I."/>
        </authorList>
    </citation>
    <scope>NUCLEOTIDE SEQUENCE</scope>
    <source>
        <tissue evidence="1">Shoot tissue taken approximately 20 cm above the soil surface</tissue>
    </source>
</reference>
<evidence type="ECO:0000313" key="1">
    <source>
        <dbReference type="EMBL" id="JAE33658.1"/>
    </source>
</evidence>